<proteinExistence type="predicted"/>
<accession>A0A7W3Y8Z9</accession>
<sequence length="257" mass="30518">MTFYVITHKHFEYKNLPIGYVPLLVGANKNKNPDNFITDNVGDNISDKNFSFCELTGLYWMWKNAKDETIGLAHYRRYFSKYTTSKNLYLTTLMKGHANPVSVERLDKLLSNNVDWIVATPQVGGEGSLWQQFDHFHHIKDLEITRSTIEKLFPNYIASFDKIMKHNSQASFYNMFYTRKEEMDKYCEWLFKILFMVEKQVDISSYDQYQQRLFGFLGERLLNVWLEHRQPKMKKLVEYNSDSMTRIDAARLLKHSI</sequence>
<dbReference type="RefSeq" id="WP_182598657.1">
    <property type="nucleotide sequence ID" value="NZ_JACIVC010000064.1"/>
</dbReference>
<dbReference type="Proteomes" id="UP000518316">
    <property type="component" value="Unassembled WGS sequence"/>
</dbReference>
<feature type="domain" description="DUF4422" evidence="1">
    <location>
        <begin position="4"/>
        <end position="229"/>
    </location>
</feature>
<gene>
    <name evidence="2" type="ORF">H5S40_08370</name>
</gene>
<dbReference type="AlphaFoldDB" id="A0A7W3Y8Z9"/>
<evidence type="ECO:0000259" key="1">
    <source>
        <dbReference type="Pfam" id="PF14393"/>
    </source>
</evidence>
<keyword evidence="3" id="KW-1185">Reference proteome</keyword>
<evidence type="ECO:0000313" key="3">
    <source>
        <dbReference type="Proteomes" id="UP000518316"/>
    </source>
</evidence>
<organism evidence="2 3">
    <name type="scientific">Limosilactobacillus albertensis</name>
    <dbReference type="NCBI Taxonomy" id="2759752"/>
    <lineage>
        <taxon>Bacteria</taxon>
        <taxon>Bacillati</taxon>
        <taxon>Bacillota</taxon>
        <taxon>Bacilli</taxon>
        <taxon>Lactobacillales</taxon>
        <taxon>Lactobacillaceae</taxon>
        <taxon>Limosilactobacillus</taxon>
    </lineage>
</organism>
<dbReference type="InterPro" id="IPR025536">
    <property type="entry name" value="DUF4422"/>
</dbReference>
<protein>
    <submittedName>
        <fullName evidence="2">DUF4422 domain-containing protein</fullName>
    </submittedName>
</protein>
<evidence type="ECO:0000313" key="2">
    <source>
        <dbReference type="EMBL" id="MBB1070166.1"/>
    </source>
</evidence>
<reference evidence="2 3" key="1">
    <citation type="submission" date="2020-07" db="EMBL/GenBank/DDBJ databases">
        <title>Description of Limosilactobacillus balticus sp. nov., Limosilactobacillus agrestis sp. nov., Limosilactobacillus albertensis sp. nov., Limosilactobacillus rudii sp. nov., Limosilactobacillus fastidiosus sp. nov., five novel Limosilactobacillus species isolated from the vertebrate gastrointestinal tract, and proposal of 6 subspecies of Limosilactobacillus reuteri adapted to the gastrointestinal tract of specific vertebrate hosts.</title>
        <authorList>
            <person name="Li F."/>
            <person name="Cheng C."/>
            <person name="Zheng J."/>
            <person name="Quevedo R.M."/>
            <person name="Li J."/>
            <person name="Roos S."/>
            <person name="Gaenzle M.G."/>
            <person name="Walter J."/>
        </authorList>
    </citation>
    <scope>NUCLEOTIDE SEQUENCE [LARGE SCALE GENOMIC DNA]</scope>
    <source>
        <strain evidence="2 3">RRLNB_1_1</strain>
    </source>
</reference>
<name>A0A7W3Y8Z9_9LACO</name>
<comment type="caution">
    <text evidence="2">The sequence shown here is derived from an EMBL/GenBank/DDBJ whole genome shotgun (WGS) entry which is preliminary data.</text>
</comment>
<dbReference type="EMBL" id="JACIVC010000064">
    <property type="protein sequence ID" value="MBB1070166.1"/>
    <property type="molecule type" value="Genomic_DNA"/>
</dbReference>
<dbReference type="Pfam" id="PF14393">
    <property type="entry name" value="DUF4422"/>
    <property type="match status" value="1"/>
</dbReference>